<dbReference type="AlphaFoldDB" id="A0A9E5MMU6"/>
<evidence type="ECO:0000313" key="8">
    <source>
        <dbReference type="Proteomes" id="UP000787472"/>
    </source>
</evidence>
<protein>
    <recommendedName>
        <fullName evidence="3 6">Recombination-associated protein RdgC</fullName>
    </recommendedName>
</protein>
<evidence type="ECO:0000256" key="6">
    <source>
        <dbReference type="HAMAP-Rule" id="MF_00194"/>
    </source>
</evidence>
<dbReference type="EMBL" id="JAAONZ010000014">
    <property type="protein sequence ID" value="NHO67135.1"/>
    <property type="molecule type" value="Genomic_DNA"/>
</dbReference>
<dbReference type="HAMAP" id="MF_00194">
    <property type="entry name" value="RdgC"/>
    <property type="match status" value="1"/>
</dbReference>
<dbReference type="GO" id="GO:0006310">
    <property type="term" value="P:DNA recombination"/>
    <property type="evidence" value="ECO:0007669"/>
    <property type="project" value="UniProtKB-UniRule"/>
</dbReference>
<evidence type="ECO:0000256" key="4">
    <source>
        <dbReference type="ARBA" id="ARBA00022490"/>
    </source>
</evidence>
<evidence type="ECO:0000256" key="3">
    <source>
        <dbReference type="ARBA" id="ARBA00022296"/>
    </source>
</evidence>
<gene>
    <name evidence="6 7" type="primary">rdgC</name>
    <name evidence="7" type="ORF">G8770_16425</name>
</gene>
<name>A0A9E5MMU6_9GAMM</name>
<comment type="similarity">
    <text evidence="2 6">Belongs to the RdgC family.</text>
</comment>
<reference evidence="7" key="1">
    <citation type="submission" date="2020-03" db="EMBL/GenBank/DDBJ databases">
        <authorList>
            <person name="Guo F."/>
        </authorList>
    </citation>
    <scope>NUCLEOTIDE SEQUENCE</scope>
    <source>
        <strain evidence="7">JCM 30134</strain>
    </source>
</reference>
<dbReference type="GO" id="GO:0003690">
    <property type="term" value="F:double-stranded DNA binding"/>
    <property type="evidence" value="ECO:0007669"/>
    <property type="project" value="TreeGrafter"/>
</dbReference>
<comment type="function">
    <text evidence="6">May be involved in recombination.</text>
</comment>
<dbReference type="NCBIfam" id="NF001462">
    <property type="entry name" value="PRK00321.1-3"/>
    <property type="match status" value="1"/>
</dbReference>
<dbReference type="Pfam" id="PF04381">
    <property type="entry name" value="RdgC"/>
    <property type="match status" value="1"/>
</dbReference>
<sequence>MWFKNLLLYRFTSPFETETEQLAELLQTQAFVPCGRQETSRYGWVSPMGETSEELYHSANGCLMLCTRKEEKVLPAAVIREKLDDKVKAIEAKEDRRVYRKEKETLKEEIIFDCLPQAFTKSHRTFGYIDIKNGWLCIDSGSYGKAEEWMKLLRETLGSLPVVPVQVTESPAVVMTSWLRGEPLPEDLELGDECELREQREEGSIVRCKKQELLGKEIEPHLNAGKQAVKLALNWDESLQYMLADDLSIKRMKFGEELVSEARDSADGDKAAQFDADFALMTGTLQRFIPALLGHFGDRRQDPI</sequence>
<evidence type="ECO:0000256" key="1">
    <source>
        <dbReference type="ARBA" id="ARBA00004453"/>
    </source>
</evidence>
<dbReference type="GO" id="GO:0043590">
    <property type="term" value="C:bacterial nucleoid"/>
    <property type="evidence" value="ECO:0007669"/>
    <property type="project" value="TreeGrafter"/>
</dbReference>
<dbReference type="GO" id="GO:0005737">
    <property type="term" value="C:cytoplasm"/>
    <property type="evidence" value="ECO:0007669"/>
    <property type="project" value="UniProtKB-UniRule"/>
</dbReference>
<dbReference type="Proteomes" id="UP000787472">
    <property type="component" value="Unassembled WGS sequence"/>
</dbReference>
<comment type="subcellular location">
    <subcellularLocation>
        <location evidence="1 6">Cytoplasm</location>
        <location evidence="1 6">Nucleoid</location>
    </subcellularLocation>
</comment>
<dbReference type="InterPro" id="IPR007476">
    <property type="entry name" value="RdgC"/>
</dbReference>
<evidence type="ECO:0000256" key="5">
    <source>
        <dbReference type="ARBA" id="ARBA00023172"/>
    </source>
</evidence>
<comment type="caution">
    <text evidence="7">The sequence shown here is derived from an EMBL/GenBank/DDBJ whole genome shotgun (WGS) entry which is preliminary data.</text>
</comment>
<evidence type="ECO:0000313" key="7">
    <source>
        <dbReference type="EMBL" id="NHO67135.1"/>
    </source>
</evidence>
<proteinExistence type="inferred from homology"/>
<dbReference type="PANTHER" id="PTHR38103">
    <property type="entry name" value="RECOMBINATION-ASSOCIATED PROTEIN RDGC"/>
    <property type="match status" value="1"/>
</dbReference>
<dbReference type="PANTHER" id="PTHR38103:SF1">
    <property type="entry name" value="RECOMBINATION-ASSOCIATED PROTEIN RDGC"/>
    <property type="match status" value="1"/>
</dbReference>
<keyword evidence="8" id="KW-1185">Reference proteome</keyword>
<keyword evidence="5 6" id="KW-0233">DNA recombination</keyword>
<dbReference type="RefSeq" id="WP_167189249.1">
    <property type="nucleotide sequence ID" value="NZ_JAAONZ010000014.1"/>
</dbReference>
<evidence type="ECO:0000256" key="2">
    <source>
        <dbReference type="ARBA" id="ARBA00008657"/>
    </source>
</evidence>
<keyword evidence="4 6" id="KW-0963">Cytoplasm</keyword>
<dbReference type="GO" id="GO:0000018">
    <property type="term" value="P:regulation of DNA recombination"/>
    <property type="evidence" value="ECO:0007669"/>
    <property type="project" value="TreeGrafter"/>
</dbReference>
<dbReference type="NCBIfam" id="NF001464">
    <property type="entry name" value="PRK00321.1-5"/>
    <property type="match status" value="1"/>
</dbReference>
<organism evidence="7 8">
    <name type="scientific">Pseudomaricurvus hydrocarbonicus</name>
    <dbReference type="NCBI Taxonomy" id="1470433"/>
    <lineage>
        <taxon>Bacteria</taxon>
        <taxon>Pseudomonadati</taxon>
        <taxon>Pseudomonadota</taxon>
        <taxon>Gammaproteobacteria</taxon>
        <taxon>Cellvibrionales</taxon>
        <taxon>Cellvibrionaceae</taxon>
        <taxon>Pseudomaricurvus</taxon>
    </lineage>
</organism>
<accession>A0A9E5MMU6</accession>